<dbReference type="Proteomes" id="UP000255165">
    <property type="component" value="Unassembled WGS sequence"/>
</dbReference>
<accession>A0A370NU74</accession>
<gene>
    <name evidence="1" type="ORF">DN412_17130</name>
</gene>
<evidence type="ECO:0000313" key="1">
    <source>
        <dbReference type="EMBL" id="RDK09162.1"/>
    </source>
</evidence>
<dbReference type="EMBL" id="QKWJ01000019">
    <property type="protein sequence ID" value="RDK09162.1"/>
    <property type="molecule type" value="Genomic_DNA"/>
</dbReference>
<protein>
    <submittedName>
        <fullName evidence="1">Uncharacterized protein</fullName>
    </submittedName>
</protein>
<organism evidence="1 2">
    <name type="scientific">Cupriavidus lacunae</name>
    <dbReference type="NCBI Taxonomy" id="2666307"/>
    <lineage>
        <taxon>Bacteria</taxon>
        <taxon>Pseudomonadati</taxon>
        <taxon>Pseudomonadota</taxon>
        <taxon>Betaproteobacteria</taxon>
        <taxon>Burkholderiales</taxon>
        <taxon>Burkholderiaceae</taxon>
        <taxon>Cupriavidus</taxon>
    </lineage>
</organism>
<sequence length="118" mass="13326">MKIASVELTRVCTIGGEWNGLGHDGVNTFWEEPYASESLASFDTFRAALVASINAFPYIHYDDDAQQIVQVSDDWELFGYDKDGNWTARTGLEVLKLKVPDDKFLLDWYQDLKASRGA</sequence>
<reference evidence="2" key="1">
    <citation type="submission" date="2018-06" db="EMBL/GenBank/DDBJ databases">
        <authorList>
            <person name="Feng T."/>
            <person name="Jeon C.O."/>
        </authorList>
    </citation>
    <scope>NUCLEOTIDE SEQUENCE [LARGE SCALE GENOMIC DNA]</scope>
    <source>
        <strain evidence="2">S23</strain>
    </source>
</reference>
<keyword evidence="2" id="KW-1185">Reference proteome</keyword>
<proteinExistence type="predicted"/>
<evidence type="ECO:0000313" key="2">
    <source>
        <dbReference type="Proteomes" id="UP000255165"/>
    </source>
</evidence>
<dbReference type="AlphaFoldDB" id="A0A370NU74"/>
<name>A0A370NU74_9BURK</name>
<comment type="caution">
    <text evidence="1">The sequence shown here is derived from an EMBL/GenBank/DDBJ whole genome shotgun (WGS) entry which is preliminary data.</text>
</comment>
<dbReference type="RefSeq" id="WP_115212724.1">
    <property type="nucleotide sequence ID" value="NZ_QKWJ01000019.1"/>
</dbReference>